<dbReference type="Proteomes" id="UP000294933">
    <property type="component" value="Unassembled WGS sequence"/>
</dbReference>
<dbReference type="Gene3D" id="2.80.10.50">
    <property type="match status" value="1"/>
</dbReference>
<reference evidence="1 2" key="1">
    <citation type="submission" date="2018-06" db="EMBL/GenBank/DDBJ databases">
        <title>A transcriptomic atlas of mushroom development highlights an independent origin of complex multicellularity.</title>
        <authorList>
            <consortium name="DOE Joint Genome Institute"/>
            <person name="Krizsan K."/>
            <person name="Almasi E."/>
            <person name="Merenyi Z."/>
            <person name="Sahu N."/>
            <person name="Viragh M."/>
            <person name="Koszo T."/>
            <person name="Mondo S."/>
            <person name="Kiss B."/>
            <person name="Balint B."/>
            <person name="Kues U."/>
            <person name="Barry K."/>
            <person name="Hegedus J.C."/>
            <person name="Henrissat B."/>
            <person name="Johnson J."/>
            <person name="Lipzen A."/>
            <person name="Ohm R."/>
            <person name="Nagy I."/>
            <person name="Pangilinan J."/>
            <person name="Yan J."/>
            <person name="Xiong Y."/>
            <person name="Grigoriev I.V."/>
            <person name="Hibbett D.S."/>
            <person name="Nagy L.G."/>
        </authorList>
    </citation>
    <scope>NUCLEOTIDE SEQUENCE [LARGE SCALE GENOMIC DNA]</scope>
    <source>
        <strain evidence="1 2">SZMC22713</strain>
    </source>
</reference>
<dbReference type="AlphaFoldDB" id="A0A4Y7PQF2"/>
<evidence type="ECO:0000313" key="2">
    <source>
        <dbReference type="Proteomes" id="UP000294933"/>
    </source>
</evidence>
<dbReference type="EMBL" id="ML170235">
    <property type="protein sequence ID" value="TDL16789.1"/>
    <property type="molecule type" value="Genomic_DNA"/>
</dbReference>
<evidence type="ECO:0008006" key="3">
    <source>
        <dbReference type="Google" id="ProtNLM"/>
    </source>
</evidence>
<gene>
    <name evidence="1" type="ORF">BD410DRAFT_794994</name>
</gene>
<proteinExistence type="predicted"/>
<dbReference type="InterPro" id="IPR035992">
    <property type="entry name" value="Ricin_B-like_lectins"/>
</dbReference>
<protein>
    <recommendedName>
        <fullName evidence="3">Ricin B lectin domain-containing protein</fullName>
    </recommendedName>
</protein>
<sequence>MSLSRTIASTMAPRNLPVSGQIVPSDIYFIRNILTRTYLELPNPDDGSQVFSALGADKATQWWKVIKEKNGTHSIVNFGSSSYARCSGTVKGSAVVCGQGAVSFLINEYTMGRYTIRLTARDVDLYWGLPDSEHGKPVQLDPRRSEQANQWSFTPVTNEQAQWGEQGCHHGVANV</sequence>
<evidence type="ECO:0000313" key="1">
    <source>
        <dbReference type="EMBL" id="TDL16789.1"/>
    </source>
</evidence>
<accession>A0A4Y7PQF2</accession>
<organism evidence="1 2">
    <name type="scientific">Rickenella mellea</name>
    <dbReference type="NCBI Taxonomy" id="50990"/>
    <lineage>
        <taxon>Eukaryota</taxon>
        <taxon>Fungi</taxon>
        <taxon>Dikarya</taxon>
        <taxon>Basidiomycota</taxon>
        <taxon>Agaricomycotina</taxon>
        <taxon>Agaricomycetes</taxon>
        <taxon>Hymenochaetales</taxon>
        <taxon>Rickenellaceae</taxon>
        <taxon>Rickenella</taxon>
    </lineage>
</organism>
<keyword evidence="2" id="KW-1185">Reference proteome</keyword>
<dbReference type="VEuPathDB" id="FungiDB:BD410DRAFT_794994"/>
<dbReference type="SUPFAM" id="SSF50370">
    <property type="entry name" value="Ricin B-like lectins"/>
    <property type="match status" value="1"/>
</dbReference>
<name>A0A4Y7PQF2_9AGAM</name>
<dbReference type="OrthoDB" id="3266227at2759"/>